<dbReference type="PANTHER" id="PTHR30244">
    <property type="entry name" value="TRANSAMINASE"/>
    <property type="match status" value="1"/>
</dbReference>
<dbReference type="SUPFAM" id="SSF52540">
    <property type="entry name" value="P-loop containing nucleoside triphosphate hydrolases"/>
    <property type="match status" value="1"/>
</dbReference>
<evidence type="ECO:0000313" key="1">
    <source>
        <dbReference type="EMBL" id="RWS10838.1"/>
    </source>
</evidence>
<proteinExistence type="predicted"/>
<sequence length="1301" mass="149106">MCTSFLILSNPRCGSTYLATLLRAHPEVAVASELLNESNKINGDPLEYLQQEFATFKKKLRAFKLFPEQLRERNIRFDQLISALDIKTVIVLWRESVLNQLVSRMIADRTNVWYSVDPPQKIETIELEPDDVKSFLQQMKHDWTVIGHHWPLWVTPIFVKYEDLVENPRRELQKLYSSISCKYNGIVPEAYSSIQNPAPLHVKVSNWDKLPSDVKSVEFNLEIFLREILTKKLHSKVGLQTDRLHLIPEPEPLMPPSGWLYKVAEPFISDTMKNNVIEAVYSGDISSASHWTKLMADKFKKFFACHTAVPCSSGFTALLLSLQILEIGEGDEVILQSMTMVAVANAINFVGAKPVFVDNAAGKYNPGFEEISSAITVKTKAIIVTHTYGVACEDLLKIVEECNSRRLWLIEDISECIGVEILIGNERKLLGTFGDFAAASLYANKMIHAGDGGIVLSKHHSRNAELQSLINHGFTPYYHFLHFKSAINAKINGLGAALACGCIDNIKMIIQHRQFLAKHYRKLFEKLPIKLMARCGIDDTPWVFGVECRSKEERSELRAFLAIHGIETRNFFFPLHLQPAFSESNALSLPNSEDLGSRGFYLPTHTNMVLEDIQHIAAMVSSFYSNCEALIKTPRKKIKQELVITPGTCIPRVLNIEDCKLSTHFNYRESELFQTLALALSFDKCLVFDRWGSRQRNLNLVEEYSQKNCCALKLTMEHLQPYVAYFESEKEFESSSVRPWLNEDVDSDVNLAREIPTTTERETIQLIVWLIKKYKPQTIVELGCWLGHCTLVMAIAAKNYANEQPKIYACDAFRWQEWMPKEEGNKNGFKNGKKFSHLFVENMANFANFVVPVEWPYCCKKLPDELTMVKTEFIFIDISQDAAELEQFWKIIEPILIPGVSIVVFNGLSLKSISFITNHSDKLISLAKPFTIAKAFLYAASKNETKPIIRRKVKFGEMPNWGHHHKNAFLNAMNRIREMIHCDEAEVYFFVSLGEAICNHKAILSKNRWIAIVHEVKENSEHFYCPDLKRICGPVYRSLMKNCKGLFVLTTVQKEYLEENLSLEFRIPIQRIFYPIVELVCVESAVLSNWRNQSEVNIVFVGSFARDYQLFYKAKFPQNCRKAIIISDLAVEAQRSKISSEVAVHERLNDEEYEEMLKKSIVFLALKYDGAANTVILECIARNVPIVVPAMRSTVEYIGEKYPLLYDTSTTDFTHLISEENIGKAIEYLQKMDKEKFSLEKFVENVTKSAVFLAVPPRSDSERSLVSSFFKFDVTICICSFKRTHNLREILEKLWYRQDYN</sequence>
<dbReference type="InterPro" id="IPR027417">
    <property type="entry name" value="P-loop_NTPase"/>
</dbReference>
<reference evidence="1 2" key="1">
    <citation type="journal article" date="2018" name="Gigascience">
        <title>Genomes of trombidid mites reveal novel predicted allergens and laterally-transferred genes associated with secondary metabolism.</title>
        <authorList>
            <person name="Dong X."/>
            <person name="Chaisiri K."/>
            <person name="Xia D."/>
            <person name="Armstrong S.D."/>
            <person name="Fang Y."/>
            <person name="Donnelly M.J."/>
            <person name="Kadowaki T."/>
            <person name="McGarry J.W."/>
            <person name="Darby A.C."/>
            <person name="Makepeace B.L."/>
        </authorList>
    </citation>
    <scope>NUCLEOTIDE SEQUENCE [LARGE SCALE GENOMIC DNA]</scope>
    <source>
        <strain evidence="1">UoL-WK</strain>
    </source>
</reference>
<protein>
    <submittedName>
        <fullName evidence="1">Uncharacterized protein</fullName>
    </submittedName>
</protein>
<dbReference type="InterPro" id="IPR015422">
    <property type="entry name" value="PyrdxlP-dep_Trfase_small"/>
</dbReference>
<dbReference type="Gene3D" id="3.40.50.300">
    <property type="entry name" value="P-loop containing nucleotide triphosphate hydrolases"/>
    <property type="match status" value="1"/>
</dbReference>
<dbReference type="InterPro" id="IPR029063">
    <property type="entry name" value="SAM-dependent_MTases_sf"/>
</dbReference>
<dbReference type="PANTHER" id="PTHR30244:SF34">
    <property type="entry name" value="DTDP-4-AMINO-4,6-DIDEOXYGALACTOSE TRANSAMINASE"/>
    <property type="match status" value="1"/>
</dbReference>
<dbReference type="Gene3D" id="3.40.50.2000">
    <property type="entry name" value="Glycogen Phosphorylase B"/>
    <property type="match status" value="1"/>
</dbReference>
<dbReference type="OrthoDB" id="408512at2759"/>
<dbReference type="EMBL" id="NCKU01001949">
    <property type="protein sequence ID" value="RWS10838.1"/>
    <property type="molecule type" value="Genomic_DNA"/>
</dbReference>
<dbReference type="GO" id="GO:0030170">
    <property type="term" value="F:pyridoxal phosphate binding"/>
    <property type="evidence" value="ECO:0007669"/>
    <property type="project" value="TreeGrafter"/>
</dbReference>
<dbReference type="Proteomes" id="UP000285301">
    <property type="component" value="Unassembled WGS sequence"/>
</dbReference>
<accession>A0A443R6E0</accession>
<organism evidence="1 2">
    <name type="scientific">Dinothrombium tinctorium</name>
    <dbReference type="NCBI Taxonomy" id="1965070"/>
    <lineage>
        <taxon>Eukaryota</taxon>
        <taxon>Metazoa</taxon>
        <taxon>Ecdysozoa</taxon>
        <taxon>Arthropoda</taxon>
        <taxon>Chelicerata</taxon>
        <taxon>Arachnida</taxon>
        <taxon>Acari</taxon>
        <taxon>Acariformes</taxon>
        <taxon>Trombidiformes</taxon>
        <taxon>Prostigmata</taxon>
        <taxon>Anystina</taxon>
        <taxon>Parasitengona</taxon>
        <taxon>Trombidioidea</taxon>
        <taxon>Trombidiidae</taxon>
        <taxon>Dinothrombium</taxon>
    </lineage>
</organism>
<dbReference type="STRING" id="1965070.A0A443R6E0"/>
<dbReference type="GO" id="GO:0000271">
    <property type="term" value="P:polysaccharide biosynthetic process"/>
    <property type="evidence" value="ECO:0007669"/>
    <property type="project" value="TreeGrafter"/>
</dbReference>
<feature type="non-terminal residue" evidence="1">
    <location>
        <position position="1301"/>
    </location>
</feature>
<dbReference type="Gene3D" id="3.40.50.150">
    <property type="entry name" value="Vaccinia Virus protein VP39"/>
    <property type="match status" value="1"/>
</dbReference>
<dbReference type="Pfam" id="PF01041">
    <property type="entry name" value="DegT_DnrJ_EryC1"/>
    <property type="match status" value="1"/>
</dbReference>
<dbReference type="InterPro" id="IPR015424">
    <property type="entry name" value="PyrdxlP-dep_Trfase"/>
</dbReference>
<gene>
    <name evidence="1" type="ORF">B4U79_01519</name>
</gene>
<dbReference type="InterPro" id="IPR015421">
    <property type="entry name" value="PyrdxlP-dep_Trfase_major"/>
</dbReference>
<dbReference type="GO" id="GO:0008483">
    <property type="term" value="F:transaminase activity"/>
    <property type="evidence" value="ECO:0007669"/>
    <property type="project" value="TreeGrafter"/>
</dbReference>
<dbReference type="SUPFAM" id="SSF53335">
    <property type="entry name" value="S-adenosyl-L-methionine-dependent methyltransferases"/>
    <property type="match status" value="1"/>
</dbReference>
<dbReference type="InterPro" id="IPR000653">
    <property type="entry name" value="DegT/StrS_aminotransferase"/>
</dbReference>
<name>A0A443R6E0_9ACAR</name>
<comment type="caution">
    <text evidence="1">The sequence shown here is derived from an EMBL/GenBank/DDBJ whole genome shotgun (WGS) entry which is preliminary data.</text>
</comment>
<keyword evidence="2" id="KW-1185">Reference proteome</keyword>
<dbReference type="Gene3D" id="3.40.640.10">
    <property type="entry name" value="Type I PLP-dependent aspartate aminotransferase-like (Major domain)"/>
    <property type="match status" value="1"/>
</dbReference>
<dbReference type="SUPFAM" id="SSF53756">
    <property type="entry name" value="UDP-Glycosyltransferase/glycogen phosphorylase"/>
    <property type="match status" value="1"/>
</dbReference>
<evidence type="ECO:0000313" key="2">
    <source>
        <dbReference type="Proteomes" id="UP000285301"/>
    </source>
</evidence>
<dbReference type="Gene3D" id="3.90.1150.10">
    <property type="entry name" value="Aspartate Aminotransferase, domain 1"/>
    <property type="match status" value="1"/>
</dbReference>
<dbReference type="SUPFAM" id="SSF53383">
    <property type="entry name" value="PLP-dependent transferases"/>
    <property type="match status" value="1"/>
</dbReference>